<dbReference type="AlphaFoldDB" id="A0A6C0K155"/>
<evidence type="ECO:0000256" key="1">
    <source>
        <dbReference type="SAM" id="Phobius"/>
    </source>
</evidence>
<keyword evidence="1" id="KW-0812">Transmembrane</keyword>
<evidence type="ECO:0000313" key="2">
    <source>
        <dbReference type="EMBL" id="QHU10680.1"/>
    </source>
</evidence>
<name>A0A6C0K155_9ZZZZ</name>
<keyword evidence="1" id="KW-1133">Transmembrane helix</keyword>
<proteinExistence type="predicted"/>
<keyword evidence="1" id="KW-0472">Membrane</keyword>
<feature type="transmembrane region" description="Helical" evidence="1">
    <location>
        <begin position="44"/>
        <end position="63"/>
    </location>
</feature>
<protein>
    <submittedName>
        <fullName evidence="2">Uncharacterized protein</fullName>
    </submittedName>
</protein>
<feature type="transmembrane region" description="Helical" evidence="1">
    <location>
        <begin position="20"/>
        <end position="38"/>
    </location>
</feature>
<reference evidence="2" key="1">
    <citation type="journal article" date="2020" name="Nature">
        <title>Giant virus diversity and host interactions through global metagenomics.</title>
        <authorList>
            <person name="Schulz F."/>
            <person name="Roux S."/>
            <person name="Paez-Espino D."/>
            <person name="Jungbluth S."/>
            <person name="Walsh D.A."/>
            <person name="Denef V.J."/>
            <person name="McMahon K.D."/>
            <person name="Konstantinidis K.T."/>
            <person name="Eloe-Fadrosh E.A."/>
            <person name="Kyrpides N.C."/>
            <person name="Woyke T."/>
        </authorList>
    </citation>
    <scope>NUCLEOTIDE SEQUENCE</scope>
    <source>
        <strain evidence="2">GVMAG-S-1101165-83</strain>
    </source>
</reference>
<organism evidence="2">
    <name type="scientific">viral metagenome</name>
    <dbReference type="NCBI Taxonomy" id="1070528"/>
    <lineage>
        <taxon>unclassified sequences</taxon>
        <taxon>metagenomes</taxon>
        <taxon>organismal metagenomes</taxon>
    </lineage>
</organism>
<accession>A0A6C0K155</accession>
<sequence length="111" mass="12702">MKRVRMDNSVRLINNVRPYLEFINAAVGLYFLWVVIHFVAGQLYVYYCVPLTFMGFIMSPLMVASPHCCALRWCIINGANNISTMWVVFGTWLASKFALLVTNRPTAHVVQ</sequence>
<dbReference type="EMBL" id="MN740770">
    <property type="protein sequence ID" value="QHU10680.1"/>
    <property type="molecule type" value="Genomic_DNA"/>
</dbReference>